<dbReference type="AlphaFoldDB" id="A0A2K3UT81"/>
<dbReference type="SUPFAM" id="SSF81301">
    <property type="entry name" value="Nucleotidyltransferase"/>
    <property type="match status" value="1"/>
</dbReference>
<evidence type="ECO:0000313" key="3">
    <source>
        <dbReference type="EMBL" id="PNY79737.1"/>
    </source>
</evidence>
<dbReference type="CDD" id="cd05403">
    <property type="entry name" value="NT_KNTase_like"/>
    <property type="match status" value="1"/>
</dbReference>
<feature type="domain" description="DUF4037" evidence="2">
    <location>
        <begin position="125"/>
        <end position="213"/>
    </location>
</feature>
<dbReference type="OrthoDB" id="4863277at2"/>
<dbReference type="Gene3D" id="3.30.460.10">
    <property type="entry name" value="Beta Polymerase, domain 2"/>
    <property type="match status" value="1"/>
</dbReference>
<dbReference type="InterPro" id="IPR025117">
    <property type="entry name" value="DUF4037"/>
</dbReference>
<dbReference type="Proteomes" id="UP000236379">
    <property type="component" value="Unassembled WGS sequence"/>
</dbReference>
<gene>
    <name evidence="3" type="ORF">CVO96_17435</name>
</gene>
<dbReference type="Pfam" id="PF01909">
    <property type="entry name" value="NTP_transf_2"/>
    <property type="match status" value="1"/>
</dbReference>
<dbReference type="Pfam" id="PF13228">
    <property type="entry name" value="DUF4037"/>
    <property type="match status" value="1"/>
</dbReference>
<dbReference type="RefSeq" id="WP_103313721.1">
    <property type="nucleotide sequence ID" value="NZ_PPPD01000002.1"/>
</dbReference>
<dbReference type="GO" id="GO:0016779">
    <property type="term" value="F:nucleotidyltransferase activity"/>
    <property type="evidence" value="ECO:0007669"/>
    <property type="project" value="InterPro"/>
</dbReference>
<protein>
    <submittedName>
        <fullName evidence="3">DUF4037 domain-containing protein</fullName>
    </submittedName>
</protein>
<name>A0A2K3UT81_9DEIO</name>
<keyword evidence="4" id="KW-1185">Reference proteome</keyword>
<proteinExistence type="predicted"/>
<feature type="domain" description="Polymerase nucleotidyl transferase" evidence="1">
    <location>
        <begin position="18"/>
        <end position="98"/>
    </location>
</feature>
<reference evidence="3 4" key="1">
    <citation type="submission" date="2018-01" db="EMBL/GenBank/DDBJ databases">
        <title>Deinococcus koreensis sp. nov., a radiation-resistant bacterium isolated from river water.</title>
        <authorList>
            <person name="Choi A."/>
        </authorList>
    </citation>
    <scope>NUCLEOTIDE SEQUENCE [LARGE SCALE GENOMIC DNA]</scope>
    <source>
        <strain evidence="3 4">SJW1-2</strain>
    </source>
</reference>
<evidence type="ECO:0000259" key="1">
    <source>
        <dbReference type="Pfam" id="PF01909"/>
    </source>
</evidence>
<accession>A0A2K3UT81</accession>
<sequence length="278" mass="31040">MTTDDLPQALAHEYAAIEQVVAVVQGGSRTTGTQDARSDIDLYVYSREPVPLPARRAIARQYARRWEVGNTFTEEGDVLIERTTGTEIDVMFRPIASFEAHLHYLFDHHEARMGNSTTVWRNIRTSRILSDPEGWFARLQGQAARDYPDDLARAIIALNIPLLSGSIFSFSSQVILGVHRRDIVIVNGVLARLLDSYFDVLYALNRTHHPGNKRLLTLAAGLPLVPAGFVEGVERLLSFTLATLDEVPRHLDAVIEPLLQLIKAQGQLPEPWGEGQLE</sequence>
<organism evidence="3 4">
    <name type="scientific">Deinococcus koreensis</name>
    <dbReference type="NCBI Taxonomy" id="2054903"/>
    <lineage>
        <taxon>Bacteria</taxon>
        <taxon>Thermotogati</taxon>
        <taxon>Deinococcota</taxon>
        <taxon>Deinococci</taxon>
        <taxon>Deinococcales</taxon>
        <taxon>Deinococcaceae</taxon>
        <taxon>Deinococcus</taxon>
    </lineage>
</organism>
<dbReference type="EMBL" id="PPPD01000002">
    <property type="protein sequence ID" value="PNY79737.1"/>
    <property type="molecule type" value="Genomic_DNA"/>
</dbReference>
<evidence type="ECO:0000259" key="2">
    <source>
        <dbReference type="Pfam" id="PF13228"/>
    </source>
</evidence>
<evidence type="ECO:0000313" key="4">
    <source>
        <dbReference type="Proteomes" id="UP000236379"/>
    </source>
</evidence>
<dbReference type="InterPro" id="IPR002934">
    <property type="entry name" value="Polymerase_NTP_transf_dom"/>
</dbReference>
<comment type="caution">
    <text evidence="3">The sequence shown here is derived from an EMBL/GenBank/DDBJ whole genome shotgun (WGS) entry which is preliminary data.</text>
</comment>
<dbReference type="InterPro" id="IPR043519">
    <property type="entry name" value="NT_sf"/>
</dbReference>